<name>A0A512BFZ2_9BACT</name>
<comment type="caution">
    <text evidence="2">The sequence shown here is derived from an EMBL/GenBank/DDBJ whole genome shotgun (WGS) entry which is preliminary data.</text>
</comment>
<dbReference type="SUPFAM" id="SSF55486">
    <property type="entry name" value="Metalloproteases ('zincins'), catalytic domain"/>
    <property type="match status" value="1"/>
</dbReference>
<evidence type="ECO:0000313" key="3">
    <source>
        <dbReference type="Proteomes" id="UP000321513"/>
    </source>
</evidence>
<sequence length="305" mass="34378">MKIIKIAFFLFSLTILASSCKKEAAVGSVENIQGLGGDTWASGPLDKWILDTLTVPYNISVKYKWDQFEINNFLDKTLVPPKEEQIIPVMRAIRKVWINTYIAEGGEQFFKTVSPKFMVLVGSPIYVRGAIVEGFAEGGRKVVLSNINNFRIKGMPGYSSADNDVVLRMFHVIHHEFAHILDQTIKVPIDFSASSASSYTSDWLNVFDQDALNDGFITPYAQSQKGEDWAEMVSLLLVNGKPWFDNLVNSINYTGTTPNGTTAEKARARLRQKEAVVINYFKQAWNINFYSLQLRTRAEINALLF</sequence>
<dbReference type="AlphaFoldDB" id="A0A512BFZ2"/>
<dbReference type="RefSeq" id="WP_147204985.1">
    <property type="nucleotide sequence ID" value="NZ_BJYT01000013.1"/>
</dbReference>
<dbReference type="EMBL" id="BJYT01000013">
    <property type="protein sequence ID" value="GEO10873.1"/>
    <property type="molecule type" value="Genomic_DNA"/>
</dbReference>
<feature type="signal peptide" evidence="1">
    <location>
        <begin position="1"/>
        <end position="17"/>
    </location>
</feature>
<reference evidence="2 3" key="1">
    <citation type="submission" date="2019-07" db="EMBL/GenBank/DDBJ databases">
        <title>Whole genome shotgun sequence of Segetibacter aerophilus NBRC 106135.</title>
        <authorList>
            <person name="Hosoyama A."/>
            <person name="Uohara A."/>
            <person name="Ohji S."/>
            <person name="Ichikawa N."/>
        </authorList>
    </citation>
    <scope>NUCLEOTIDE SEQUENCE [LARGE SCALE GENOMIC DNA]</scope>
    <source>
        <strain evidence="2 3">NBRC 106135</strain>
    </source>
</reference>
<organism evidence="2 3">
    <name type="scientific">Segetibacter aerophilus</name>
    <dbReference type="NCBI Taxonomy" id="670293"/>
    <lineage>
        <taxon>Bacteria</taxon>
        <taxon>Pseudomonadati</taxon>
        <taxon>Bacteroidota</taxon>
        <taxon>Chitinophagia</taxon>
        <taxon>Chitinophagales</taxon>
        <taxon>Chitinophagaceae</taxon>
        <taxon>Segetibacter</taxon>
    </lineage>
</organism>
<evidence type="ECO:0008006" key="4">
    <source>
        <dbReference type="Google" id="ProtNLM"/>
    </source>
</evidence>
<evidence type="ECO:0000313" key="2">
    <source>
        <dbReference type="EMBL" id="GEO10873.1"/>
    </source>
</evidence>
<dbReference type="OrthoDB" id="1113652at2"/>
<dbReference type="Proteomes" id="UP000321513">
    <property type="component" value="Unassembled WGS sequence"/>
</dbReference>
<dbReference type="InterPro" id="IPR030890">
    <property type="entry name" value="LP_HExxH_w_TonB"/>
</dbReference>
<keyword evidence="3" id="KW-1185">Reference proteome</keyword>
<evidence type="ECO:0000256" key="1">
    <source>
        <dbReference type="SAM" id="SignalP"/>
    </source>
</evidence>
<gene>
    <name evidence="2" type="ORF">SAE01_33690</name>
</gene>
<dbReference type="NCBIfam" id="TIGR04549">
    <property type="entry name" value="LP_HExxH_w_tonB"/>
    <property type="match status" value="1"/>
</dbReference>
<proteinExistence type="predicted"/>
<accession>A0A512BFZ2</accession>
<keyword evidence="1" id="KW-0732">Signal</keyword>
<dbReference type="Pfam" id="PF15890">
    <property type="entry name" value="Peptidase_Mx1"/>
    <property type="match status" value="1"/>
</dbReference>
<protein>
    <recommendedName>
        <fullName evidence="4">Substrate import-associated zinc metallohydrolase lipoprotein</fullName>
    </recommendedName>
</protein>
<dbReference type="PROSITE" id="PS51257">
    <property type="entry name" value="PROKAR_LIPOPROTEIN"/>
    <property type="match status" value="1"/>
</dbReference>
<dbReference type="Gene3D" id="3.40.390.70">
    <property type="match status" value="1"/>
</dbReference>
<feature type="chain" id="PRO_5021700044" description="Substrate import-associated zinc metallohydrolase lipoprotein" evidence="1">
    <location>
        <begin position="18"/>
        <end position="305"/>
    </location>
</feature>